<keyword evidence="2" id="KW-0732">Signal</keyword>
<dbReference type="AlphaFoldDB" id="A0A851GQ12"/>
<evidence type="ECO:0000256" key="1">
    <source>
        <dbReference type="ARBA" id="ARBA00004370"/>
    </source>
</evidence>
<evidence type="ECO:0000256" key="6">
    <source>
        <dbReference type="SAM" id="MobiDB-lite"/>
    </source>
</evidence>
<sequence>MEKLNIAHHKQWGRQLTSLGMACAMGLVVPTYTPIAKAQESLVQKELQRRVNNTRKAQELLHQGDTAYNSKDYAKAVQHYSQAFALLPIGSITQEIHAAAADRYATAATERSRALAKGGDYESAKQLLDQVLAPTVAPAHLGAIKLRKQIDDPIRYNHTLTPEHVQDVQKVGLSLREAEGYYNLGQYDRALAMYRNVLRIDPFNKAARRGMEKVEATKSDYYRAAYDHTRSVMLGEVDANWELPVPAEVIIPSALGLDADPAGRVGISLREKLAGITVEVIDLDNASIDEALDFVRVQSRLGDAPSITGEKTGINIVLNLGEDGSETAKMVRSSRVDLKARALPLSKVLDYITDQTHTQWRSDGAAILITPLGSTDEALVSRTFRVPPNFLTSASTKQEEDSTSIFDSEPSSSSGLTPKNVNIVEFLQKSGISFPDGASANYSASSNSLVVRNTPSNLDIVDQLVSNLTDEEPVQVIVRTTIMRISEKQLKALNFDWLITPIDLTSHLFLGGGTVGNGTPLADMPLSPFSGFGSPITSGTRSGDTGLDSDSIEGLIRAGSTSAFTGSDVRAPGILTLTGVYSGVQVQMMMRGLDQKTGADVMQKPATIARSGERSKIEVIREFIYPTEYEPPELPNTVGGGDAVLDLTTGTIGVSNPATPITPAHPTAFETRNVGVTLEVEPTVGPNKKFIELSLRPELVEFEGFVNYGSPISGSAGSTTLIDINNMVSNSGGQFGVLTENRILMPVFKATRLKDQNVTIQDGATVVLGGVMTSRKTKIEDKVPLLGDIPFAGRLFRSDAEQSFNEAVIITVQAELIDPSGQIWRNR</sequence>
<dbReference type="Proteomes" id="UP000557872">
    <property type="component" value="Unassembled WGS sequence"/>
</dbReference>
<dbReference type="PANTHER" id="PTHR30332:SF24">
    <property type="entry name" value="SECRETIN GSPD-RELATED"/>
    <property type="match status" value="1"/>
</dbReference>
<dbReference type="InterPro" id="IPR019734">
    <property type="entry name" value="TPR_rpt"/>
</dbReference>
<dbReference type="InterPro" id="IPR011990">
    <property type="entry name" value="TPR-like_helical_dom_sf"/>
</dbReference>
<feature type="compositionally biased region" description="Polar residues" evidence="6">
    <location>
        <begin position="403"/>
        <end position="416"/>
    </location>
</feature>
<dbReference type="GO" id="GO:0015627">
    <property type="term" value="C:type II protein secretion system complex"/>
    <property type="evidence" value="ECO:0007669"/>
    <property type="project" value="TreeGrafter"/>
</dbReference>
<dbReference type="InterPro" id="IPR004846">
    <property type="entry name" value="T2SS/T3SS_dom"/>
</dbReference>
<keyword evidence="3" id="KW-0472">Membrane</keyword>
<dbReference type="PROSITE" id="PS50005">
    <property type="entry name" value="TPR"/>
    <property type="match status" value="2"/>
</dbReference>
<evidence type="ECO:0000313" key="8">
    <source>
        <dbReference type="EMBL" id="NWK57205.1"/>
    </source>
</evidence>
<dbReference type="EMBL" id="JACBAZ010000008">
    <property type="protein sequence ID" value="NWK57205.1"/>
    <property type="molecule type" value="Genomic_DNA"/>
</dbReference>
<evidence type="ECO:0000256" key="4">
    <source>
        <dbReference type="PROSITE-ProRule" id="PRU00339"/>
    </source>
</evidence>
<dbReference type="Gene3D" id="1.25.40.10">
    <property type="entry name" value="Tetratricopeptide repeat domain"/>
    <property type="match status" value="1"/>
</dbReference>
<dbReference type="InterPro" id="IPR049997">
    <property type="entry name" value="Amuc_1098-like"/>
</dbReference>
<dbReference type="InterPro" id="IPR050810">
    <property type="entry name" value="Bact_Secretion_Sys_Channel"/>
</dbReference>
<dbReference type="SMART" id="SM00028">
    <property type="entry name" value="TPR"/>
    <property type="match status" value="2"/>
</dbReference>
<comment type="similarity">
    <text evidence="5">Belongs to the bacterial secretin family.</text>
</comment>
<reference evidence="8 9" key="1">
    <citation type="submission" date="2020-07" db="EMBL/GenBank/DDBJ databases">
        <title>Roseicoccus Jingziensis gen. nov., sp. nov., isolated from coastal seawater.</title>
        <authorList>
            <person name="Feng X."/>
        </authorList>
    </citation>
    <scope>NUCLEOTIDE SEQUENCE [LARGE SCALE GENOMIC DNA]</scope>
    <source>
        <strain evidence="8 9">N1E253</strain>
    </source>
</reference>
<dbReference type="GO" id="GO:0009306">
    <property type="term" value="P:protein secretion"/>
    <property type="evidence" value="ECO:0007669"/>
    <property type="project" value="InterPro"/>
</dbReference>
<organism evidence="8 9">
    <name type="scientific">Oceaniferula marina</name>
    <dbReference type="NCBI Taxonomy" id="2748318"/>
    <lineage>
        <taxon>Bacteria</taxon>
        <taxon>Pseudomonadati</taxon>
        <taxon>Verrucomicrobiota</taxon>
        <taxon>Verrucomicrobiia</taxon>
        <taxon>Verrucomicrobiales</taxon>
        <taxon>Verrucomicrobiaceae</taxon>
        <taxon>Oceaniferula</taxon>
    </lineage>
</organism>
<keyword evidence="4" id="KW-0802">TPR repeat</keyword>
<gene>
    <name evidence="8" type="ORF">HW115_16400</name>
</gene>
<feature type="region of interest" description="Disordered" evidence="6">
    <location>
        <begin position="391"/>
        <end position="416"/>
    </location>
</feature>
<dbReference type="NCBIfam" id="NF042912">
    <property type="entry name" value="Amuc_1098_fam"/>
    <property type="match status" value="1"/>
</dbReference>
<accession>A0A851GQ12</accession>
<dbReference type="Pfam" id="PF00263">
    <property type="entry name" value="Secretin"/>
    <property type="match status" value="1"/>
</dbReference>
<evidence type="ECO:0000313" key="9">
    <source>
        <dbReference type="Proteomes" id="UP000557872"/>
    </source>
</evidence>
<evidence type="ECO:0000256" key="5">
    <source>
        <dbReference type="RuleBase" id="RU004003"/>
    </source>
</evidence>
<dbReference type="GO" id="GO:0016020">
    <property type="term" value="C:membrane"/>
    <property type="evidence" value="ECO:0007669"/>
    <property type="project" value="UniProtKB-SubCell"/>
</dbReference>
<comment type="subcellular location">
    <subcellularLocation>
        <location evidence="1">Membrane</location>
    </subcellularLocation>
</comment>
<feature type="domain" description="Type II/III secretion system secretin-like" evidence="7">
    <location>
        <begin position="593"/>
        <end position="817"/>
    </location>
</feature>
<dbReference type="Pfam" id="PF13181">
    <property type="entry name" value="TPR_8"/>
    <property type="match status" value="1"/>
</dbReference>
<comment type="caution">
    <text evidence="8">The sequence shown here is derived from an EMBL/GenBank/DDBJ whole genome shotgun (WGS) entry which is preliminary data.</text>
</comment>
<feature type="repeat" description="TPR" evidence="4">
    <location>
        <begin position="171"/>
        <end position="204"/>
    </location>
</feature>
<name>A0A851GQ12_9BACT</name>
<evidence type="ECO:0000256" key="2">
    <source>
        <dbReference type="ARBA" id="ARBA00022729"/>
    </source>
</evidence>
<evidence type="ECO:0000256" key="3">
    <source>
        <dbReference type="ARBA" id="ARBA00023136"/>
    </source>
</evidence>
<dbReference type="SUPFAM" id="SSF48452">
    <property type="entry name" value="TPR-like"/>
    <property type="match status" value="1"/>
</dbReference>
<feature type="repeat" description="TPR" evidence="4">
    <location>
        <begin position="57"/>
        <end position="90"/>
    </location>
</feature>
<keyword evidence="9" id="KW-1185">Reference proteome</keyword>
<dbReference type="RefSeq" id="WP_178934029.1">
    <property type="nucleotide sequence ID" value="NZ_JACBAZ010000008.1"/>
</dbReference>
<protein>
    <recommendedName>
        <fullName evidence="7">Type II/III secretion system secretin-like domain-containing protein</fullName>
    </recommendedName>
</protein>
<evidence type="ECO:0000259" key="7">
    <source>
        <dbReference type="Pfam" id="PF00263"/>
    </source>
</evidence>
<proteinExistence type="inferred from homology"/>
<dbReference type="PANTHER" id="PTHR30332">
    <property type="entry name" value="PROBABLE GENERAL SECRETION PATHWAY PROTEIN D"/>
    <property type="match status" value="1"/>
</dbReference>